<dbReference type="InterPro" id="IPR036291">
    <property type="entry name" value="NAD(P)-bd_dom_sf"/>
</dbReference>
<evidence type="ECO:0000313" key="16">
    <source>
        <dbReference type="EMBL" id="ALE01563.1"/>
    </source>
</evidence>
<dbReference type="GO" id="GO:0009088">
    <property type="term" value="P:threonine biosynthetic process"/>
    <property type="evidence" value="ECO:0007669"/>
    <property type="project" value="UniProtKB-UniPathway"/>
</dbReference>
<dbReference type="OrthoDB" id="9808167at2"/>
<evidence type="ECO:0000256" key="13">
    <source>
        <dbReference type="PIRSR" id="PIRSR000098-2"/>
    </source>
</evidence>
<dbReference type="KEGG" id="tsn:W908_02455"/>
<dbReference type="FunFam" id="3.30.360.10:FF:000005">
    <property type="entry name" value="Homoserine dehydrogenase"/>
    <property type="match status" value="1"/>
</dbReference>
<evidence type="ECO:0000256" key="8">
    <source>
        <dbReference type="ARBA" id="ARBA00022857"/>
    </source>
</evidence>
<dbReference type="PROSITE" id="PS51671">
    <property type="entry name" value="ACT"/>
    <property type="match status" value="1"/>
</dbReference>
<organism evidence="16 17">
    <name type="scientific">Candidatus Pseudothioglobus singularis PS1</name>
    <dbReference type="NCBI Taxonomy" id="1125411"/>
    <lineage>
        <taxon>Bacteria</taxon>
        <taxon>Pseudomonadati</taxon>
        <taxon>Pseudomonadota</taxon>
        <taxon>Gammaproteobacteria</taxon>
        <taxon>Candidatus Pseudothioglobaceae</taxon>
        <taxon>Candidatus Pseudothioglobus</taxon>
    </lineage>
</organism>
<evidence type="ECO:0000256" key="12">
    <source>
        <dbReference type="PIRSR" id="PIRSR000098-1"/>
    </source>
</evidence>
<dbReference type="UniPathway" id="UPA00051">
    <property type="reaction ID" value="UER00465"/>
</dbReference>
<evidence type="ECO:0000256" key="4">
    <source>
        <dbReference type="ARBA" id="ARBA00013213"/>
    </source>
</evidence>
<comment type="pathway">
    <text evidence="2">Amino-acid biosynthesis; L-methionine biosynthesis via de novo pathway; L-homoserine from L-aspartate: step 3/3.</text>
</comment>
<evidence type="ECO:0000256" key="2">
    <source>
        <dbReference type="ARBA" id="ARBA00005062"/>
    </source>
</evidence>
<evidence type="ECO:0000256" key="6">
    <source>
        <dbReference type="ARBA" id="ARBA00022605"/>
    </source>
</evidence>
<dbReference type="EC" id="1.1.1.3" evidence="4"/>
<dbReference type="InterPro" id="IPR016204">
    <property type="entry name" value="HDH"/>
</dbReference>
<dbReference type="PIRSF" id="PIRSF000098">
    <property type="entry name" value="Homoser_dehydrog"/>
    <property type="match status" value="1"/>
</dbReference>
<dbReference type="PATRIC" id="fig|1125411.7.peg.482"/>
<dbReference type="Pfam" id="PF00742">
    <property type="entry name" value="Homoserine_dh"/>
    <property type="match status" value="1"/>
</dbReference>
<evidence type="ECO:0000256" key="3">
    <source>
        <dbReference type="ARBA" id="ARBA00006753"/>
    </source>
</evidence>
<proteinExistence type="inferred from homology"/>
<dbReference type="PANTHER" id="PTHR43331">
    <property type="entry name" value="HOMOSERINE DEHYDROGENASE"/>
    <property type="match status" value="1"/>
</dbReference>
<dbReference type="PANTHER" id="PTHR43331:SF1">
    <property type="entry name" value="HOMOSERINE DEHYDROGENASE"/>
    <property type="match status" value="1"/>
</dbReference>
<dbReference type="GO" id="GO:0004412">
    <property type="term" value="F:homoserine dehydrogenase activity"/>
    <property type="evidence" value="ECO:0007669"/>
    <property type="project" value="UniProtKB-EC"/>
</dbReference>
<dbReference type="GO" id="GO:0009086">
    <property type="term" value="P:methionine biosynthetic process"/>
    <property type="evidence" value="ECO:0007669"/>
    <property type="project" value="UniProtKB-KW"/>
</dbReference>
<evidence type="ECO:0000256" key="11">
    <source>
        <dbReference type="ARBA" id="ARBA00049031"/>
    </source>
</evidence>
<feature type="binding site" evidence="13">
    <location>
        <position position="102"/>
    </location>
    <ligand>
        <name>NADPH</name>
        <dbReference type="ChEBI" id="CHEBI:57783"/>
    </ligand>
</feature>
<dbReference type="InterPro" id="IPR001342">
    <property type="entry name" value="HDH_cat"/>
</dbReference>
<dbReference type="Gene3D" id="3.30.70.260">
    <property type="match status" value="1"/>
</dbReference>
<dbReference type="Proteomes" id="UP000068905">
    <property type="component" value="Chromosome"/>
</dbReference>
<keyword evidence="8 13" id="KW-0521">NADP</keyword>
<dbReference type="Gene3D" id="3.30.360.10">
    <property type="entry name" value="Dihydrodipicolinate Reductase, domain 2"/>
    <property type="match status" value="1"/>
</dbReference>
<evidence type="ECO:0000313" key="17">
    <source>
        <dbReference type="Proteomes" id="UP000068905"/>
    </source>
</evidence>
<dbReference type="RefSeq" id="WP_053819773.1">
    <property type="nucleotide sequence ID" value="NZ_CP006911.1"/>
</dbReference>
<dbReference type="AlphaFoldDB" id="A0A0M4L4U1"/>
<keyword evidence="17" id="KW-1185">Reference proteome</keyword>
<dbReference type="Pfam" id="PF03447">
    <property type="entry name" value="NAD_binding_3"/>
    <property type="match status" value="1"/>
</dbReference>
<feature type="binding site" evidence="13">
    <location>
        <position position="187"/>
    </location>
    <ligand>
        <name>L-homoserine</name>
        <dbReference type="ChEBI" id="CHEBI:57476"/>
    </ligand>
</feature>
<evidence type="ECO:0000256" key="14">
    <source>
        <dbReference type="RuleBase" id="RU004171"/>
    </source>
</evidence>
<sequence>MKVGILGLGTVGGGVINVLQKNSASIERRTGVQIELVIAGVRDVTKKRICDTSNIKLTEDPFEVVNHPDIDVVLELIGGFGLAKELVEAAINNGKHIITANKALIGNHGNELMKLANKKQVRFLFEASVAGGIPIIKALGQGLSANNIESVAGIINGTGNFILTDMKEKGRDFDDVLKEAQALGYAEEDPTFDIEGIDAAHKLSILAAIAFGTEIQFSKVYTQGISKITTEDILHATELGYTIKHLGIAKRVEDGIELRVHPTLVSNSQLIAQVDGVMNAVLVKSDALGTSLYYGAGAGDEATASAVIADLNDIINNQTSNHILGWKSQEKINVVDNDAIVSEFFLRLLVSDIKGVLSKVTGIFNDHNVSIEALIQKQVDENKNAHIAITTDRVSTKTVMNIKKAIEASDFNQAEVQLIHIELLD</sequence>
<dbReference type="InterPro" id="IPR005106">
    <property type="entry name" value="Asp/hSer_DH_NAD-bd"/>
</dbReference>
<dbReference type="SUPFAM" id="SSF55021">
    <property type="entry name" value="ACT-like"/>
    <property type="match status" value="1"/>
</dbReference>
<feature type="active site" description="Proton donor" evidence="12">
    <location>
        <position position="202"/>
    </location>
</feature>
<evidence type="ECO:0000256" key="10">
    <source>
        <dbReference type="ARBA" id="ARBA00023167"/>
    </source>
</evidence>
<comment type="pathway">
    <text evidence="1">Amino-acid biosynthesis; L-threonine biosynthesis; L-threonine from L-aspartate: step 3/5.</text>
</comment>
<dbReference type="InterPro" id="IPR019811">
    <property type="entry name" value="HDH_CS"/>
</dbReference>
<dbReference type="InterPro" id="IPR045865">
    <property type="entry name" value="ACT-like_dom_sf"/>
</dbReference>
<keyword evidence="7" id="KW-0791">Threonine biosynthesis</keyword>
<dbReference type="SUPFAM" id="SSF55347">
    <property type="entry name" value="Glyceraldehyde-3-phosphate dehydrogenase-like, C-terminal domain"/>
    <property type="match status" value="1"/>
</dbReference>
<keyword evidence="9 16" id="KW-0560">Oxidoreductase</keyword>
<dbReference type="CDD" id="cd04881">
    <property type="entry name" value="ACT_HSDH-Hom"/>
    <property type="match status" value="1"/>
</dbReference>
<comment type="similarity">
    <text evidence="3 14">Belongs to the homoserine dehydrogenase family.</text>
</comment>
<gene>
    <name evidence="16" type="ORF">W908_02455</name>
</gene>
<dbReference type="SUPFAM" id="SSF51735">
    <property type="entry name" value="NAD(P)-binding Rossmann-fold domains"/>
    <property type="match status" value="1"/>
</dbReference>
<dbReference type="EMBL" id="CP006911">
    <property type="protein sequence ID" value="ALE01563.1"/>
    <property type="molecule type" value="Genomic_DNA"/>
</dbReference>
<dbReference type="UniPathway" id="UPA00050">
    <property type="reaction ID" value="UER00063"/>
</dbReference>
<evidence type="ECO:0000256" key="1">
    <source>
        <dbReference type="ARBA" id="ARBA00005056"/>
    </source>
</evidence>
<evidence type="ECO:0000256" key="5">
    <source>
        <dbReference type="ARBA" id="ARBA00013376"/>
    </source>
</evidence>
<dbReference type="STRING" id="1125411.W908_02455"/>
<evidence type="ECO:0000259" key="15">
    <source>
        <dbReference type="PROSITE" id="PS51671"/>
    </source>
</evidence>
<dbReference type="PROSITE" id="PS01042">
    <property type="entry name" value="HOMOSER_DHGENASE"/>
    <property type="match status" value="1"/>
</dbReference>
<keyword evidence="6" id="KW-0028">Amino-acid biosynthesis</keyword>
<dbReference type="NCBIfam" id="NF004976">
    <property type="entry name" value="PRK06349.1"/>
    <property type="match status" value="1"/>
</dbReference>
<dbReference type="GO" id="GO:0050661">
    <property type="term" value="F:NADP binding"/>
    <property type="evidence" value="ECO:0007669"/>
    <property type="project" value="InterPro"/>
</dbReference>
<evidence type="ECO:0000256" key="7">
    <source>
        <dbReference type="ARBA" id="ARBA00022697"/>
    </source>
</evidence>
<reference evidence="16 17" key="1">
    <citation type="journal article" date="2015" name="Genome Announc.">
        <title>Genome Sequence of 'Candidatus Thioglobus singularis' Strain PS1, a Mixotroph from the SUP05 Clade of Marine Gammaproteobacteria.</title>
        <authorList>
            <person name="Marshall K.T."/>
            <person name="Morris R.M."/>
        </authorList>
    </citation>
    <scope>NUCLEOTIDE SEQUENCE [LARGE SCALE GENOMIC DNA]</scope>
    <source>
        <strain evidence="16 17">PS1</strain>
    </source>
</reference>
<feature type="binding site" evidence="13">
    <location>
        <begin position="6"/>
        <end position="13"/>
    </location>
    <ligand>
        <name>NADP(+)</name>
        <dbReference type="ChEBI" id="CHEBI:58349"/>
    </ligand>
</feature>
<keyword evidence="10" id="KW-0486">Methionine biosynthesis</keyword>
<feature type="domain" description="ACT" evidence="15">
    <location>
        <begin position="345"/>
        <end position="421"/>
    </location>
</feature>
<comment type="catalytic activity">
    <reaction evidence="11">
        <text>L-homoserine + NAD(+) = L-aspartate 4-semialdehyde + NADH + H(+)</text>
        <dbReference type="Rhea" id="RHEA:15757"/>
        <dbReference type="ChEBI" id="CHEBI:15378"/>
        <dbReference type="ChEBI" id="CHEBI:57476"/>
        <dbReference type="ChEBI" id="CHEBI:57540"/>
        <dbReference type="ChEBI" id="CHEBI:57945"/>
        <dbReference type="ChEBI" id="CHEBI:537519"/>
        <dbReference type="EC" id="1.1.1.3"/>
    </reaction>
    <physiologicalReaction direction="right-to-left" evidence="11">
        <dbReference type="Rhea" id="RHEA:15759"/>
    </physiologicalReaction>
</comment>
<dbReference type="Gene3D" id="3.40.50.720">
    <property type="entry name" value="NAD(P)-binding Rossmann-like Domain"/>
    <property type="match status" value="1"/>
</dbReference>
<name>A0A0M4L4U1_9GAMM</name>
<evidence type="ECO:0000256" key="9">
    <source>
        <dbReference type="ARBA" id="ARBA00023002"/>
    </source>
</evidence>
<dbReference type="Pfam" id="PF01842">
    <property type="entry name" value="ACT"/>
    <property type="match status" value="1"/>
</dbReference>
<dbReference type="InterPro" id="IPR002912">
    <property type="entry name" value="ACT_dom"/>
</dbReference>
<protein>
    <recommendedName>
        <fullName evidence="5">Homoserine dehydrogenase</fullName>
        <ecNumber evidence="4">1.1.1.3</ecNumber>
    </recommendedName>
</protein>
<accession>A0A0M4L4U1</accession>